<protein>
    <recommendedName>
        <fullName evidence="1">N-acetyltransferase domain-containing protein</fullName>
    </recommendedName>
</protein>
<organism evidence="2 3">
    <name type="scientific">Streptomyces gelaticus</name>
    <dbReference type="NCBI Taxonomy" id="285446"/>
    <lineage>
        <taxon>Bacteria</taxon>
        <taxon>Bacillati</taxon>
        <taxon>Actinomycetota</taxon>
        <taxon>Actinomycetes</taxon>
        <taxon>Kitasatosporales</taxon>
        <taxon>Streptomycetaceae</taxon>
        <taxon>Streptomyces</taxon>
    </lineage>
</organism>
<evidence type="ECO:0000313" key="2">
    <source>
        <dbReference type="EMBL" id="GGV87332.1"/>
    </source>
</evidence>
<evidence type="ECO:0000313" key="3">
    <source>
        <dbReference type="Proteomes" id="UP000660675"/>
    </source>
</evidence>
<dbReference type="InterPro" id="IPR000182">
    <property type="entry name" value="GNAT_dom"/>
</dbReference>
<keyword evidence="3" id="KW-1185">Reference proteome</keyword>
<dbReference type="CDD" id="cd04301">
    <property type="entry name" value="NAT_SF"/>
    <property type="match status" value="1"/>
</dbReference>
<gene>
    <name evidence="2" type="ORF">GCM10015535_36860</name>
</gene>
<dbReference type="SUPFAM" id="SSF55729">
    <property type="entry name" value="Acyl-CoA N-acyltransferases (Nat)"/>
    <property type="match status" value="1"/>
</dbReference>
<dbReference type="EMBL" id="BMTF01000011">
    <property type="protein sequence ID" value="GGV87332.1"/>
    <property type="molecule type" value="Genomic_DNA"/>
</dbReference>
<dbReference type="Pfam" id="PF00583">
    <property type="entry name" value="Acetyltransf_1"/>
    <property type="match status" value="1"/>
</dbReference>
<dbReference type="RefSeq" id="WP_229867054.1">
    <property type="nucleotide sequence ID" value="NZ_BMTF01000011.1"/>
</dbReference>
<reference evidence="3" key="1">
    <citation type="journal article" date="2019" name="Int. J. Syst. Evol. Microbiol.">
        <title>The Global Catalogue of Microorganisms (GCM) 10K type strain sequencing project: providing services to taxonomists for standard genome sequencing and annotation.</title>
        <authorList>
            <consortium name="The Broad Institute Genomics Platform"/>
            <consortium name="The Broad Institute Genome Sequencing Center for Infectious Disease"/>
            <person name="Wu L."/>
            <person name="Ma J."/>
        </authorList>
    </citation>
    <scope>NUCLEOTIDE SEQUENCE [LARGE SCALE GENOMIC DNA]</scope>
    <source>
        <strain evidence="3">JCM 4376</strain>
    </source>
</reference>
<name>A0ABQ2VZZ4_9ACTN</name>
<evidence type="ECO:0000259" key="1">
    <source>
        <dbReference type="PROSITE" id="PS51186"/>
    </source>
</evidence>
<accession>A0ABQ2VZZ4</accession>
<dbReference type="Proteomes" id="UP000660675">
    <property type="component" value="Unassembled WGS sequence"/>
</dbReference>
<dbReference type="PROSITE" id="PS51186">
    <property type="entry name" value="GNAT"/>
    <property type="match status" value="1"/>
</dbReference>
<sequence>MAIRVLPVSAEQLELLDAVVAVGDRYTKYLGLLTPPAYRKHAEDGGLLVAVDDEEVVGYALFGLPERSPYVRLAHLCVAEEHRGRGVARELIEAIRARHAHSGSHLEDLPKAVRWSRAYGPRVSAVSDIGPGSGQTAPALAGYSQW</sequence>
<dbReference type="Gene3D" id="3.40.630.30">
    <property type="match status" value="1"/>
</dbReference>
<feature type="domain" description="N-acetyltransferase" evidence="1">
    <location>
        <begin position="1"/>
        <end position="146"/>
    </location>
</feature>
<proteinExistence type="predicted"/>
<dbReference type="InterPro" id="IPR016181">
    <property type="entry name" value="Acyl_CoA_acyltransferase"/>
</dbReference>
<comment type="caution">
    <text evidence="2">The sequence shown here is derived from an EMBL/GenBank/DDBJ whole genome shotgun (WGS) entry which is preliminary data.</text>
</comment>